<dbReference type="InterPro" id="IPR029787">
    <property type="entry name" value="Nucleotide_cyclase"/>
</dbReference>
<keyword evidence="1" id="KW-1133">Transmembrane helix</keyword>
<dbReference type="PANTHER" id="PTHR33121">
    <property type="entry name" value="CYCLIC DI-GMP PHOSPHODIESTERASE PDEF"/>
    <property type="match status" value="1"/>
</dbReference>
<sequence length="667" mass="76361">MKMIRSVNKIQKHWIYARYISIAILYILPFALFQYWYVLKLGAAEIPIRFFIIPVVVGMIFGFLLGKIKILQQDSSRQVVQLTAKDEALQRLNIQLEEKVKHRTRELAVTQSLTQNILDSQINIVMLTDGKQLRNVNLAFFQLFSEYPDLKAFLTEYNCICNFFIACVHDKDACVLEYMGDELWVEYIASRPKQSHKVRILYHGRDYIFDVKVRASRQQGKEKLYVATFTDISEIIAYKNQLEITSKALREELFTDHLTGLPNRTKLLNDLEQVAIKVLILVDIDGFREINNFFGHQNGDEILCGIADYLQPYIQNSNSELYRLSADEFAITALQLDSEAQLLAFCQELHQLLETHTFTTQSDSEILLGVSLGLSLHPPVAKSHLLSAAALALKTAKRTRKPMLVYNPGIEMHQIYARNLEEARLVKTAIQQGKVHAHFQPILNNKTLNVEKYECLARLFDEQNQLVLPGRFINAAKTTKLYHHITRMMLEQILEKIQDTSCYQFSLNLSTDDILDQETVAFILNCIKQYNIGKQLVIELLESEGIENFPEVTAFIHRAKQLGCRIAIDDFGSGYSNFDYILKLDVDYLKIDASLVRDLDQDESSRLIVKTIQNFATQLGIKTIAEHVHSKAVLDSVIEIGINYSQGFYIGKPHSDLGQYAAFVKNG</sequence>
<dbReference type="GO" id="GO:0071111">
    <property type="term" value="F:cyclic-guanylate-specific phosphodiesterase activity"/>
    <property type="evidence" value="ECO:0007669"/>
    <property type="project" value="InterPro"/>
</dbReference>
<evidence type="ECO:0000259" key="2">
    <source>
        <dbReference type="PROSITE" id="PS50883"/>
    </source>
</evidence>
<dbReference type="Pfam" id="PF00563">
    <property type="entry name" value="EAL"/>
    <property type="match status" value="1"/>
</dbReference>
<dbReference type="SMART" id="SM00267">
    <property type="entry name" value="GGDEF"/>
    <property type="match status" value="1"/>
</dbReference>
<gene>
    <name evidence="4" type="primary">cph2_4</name>
    <name evidence="4" type="ORF">MBHS_01914</name>
</gene>
<dbReference type="Proteomes" id="UP000236724">
    <property type="component" value="Unassembled WGS sequence"/>
</dbReference>
<evidence type="ECO:0000313" key="5">
    <source>
        <dbReference type="Proteomes" id="UP000236724"/>
    </source>
</evidence>
<reference evidence="4 5" key="1">
    <citation type="submission" date="2016-10" db="EMBL/GenBank/DDBJ databases">
        <authorList>
            <person name="de Groot N.N."/>
        </authorList>
    </citation>
    <scope>NUCLEOTIDE SEQUENCE [LARGE SCALE GENOMIC DNA]</scope>
    <source>
        <strain evidence="4">MBHS1</strain>
    </source>
</reference>
<feature type="transmembrane region" description="Helical" evidence="1">
    <location>
        <begin position="16"/>
        <end position="36"/>
    </location>
</feature>
<dbReference type="PANTHER" id="PTHR33121:SF79">
    <property type="entry name" value="CYCLIC DI-GMP PHOSPHODIESTERASE PDED-RELATED"/>
    <property type="match status" value="1"/>
</dbReference>
<accession>A0A1H6F9R9</accession>
<dbReference type="SUPFAM" id="SSF55073">
    <property type="entry name" value="Nucleotide cyclase"/>
    <property type="match status" value="1"/>
</dbReference>
<dbReference type="InterPro" id="IPR050706">
    <property type="entry name" value="Cyclic-di-GMP_PDE-like"/>
</dbReference>
<dbReference type="InterPro" id="IPR000160">
    <property type="entry name" value="GGDEF_dom"/>
</dbReference>
<evidence type="ECO:0000256" key="1">
    <source>
        <dbReference type="SAM" id="Phobius"/>
    </source>
</evidence>
<name>A0A1H6F9R9_9GAMM</name>
<feature type="domain" description="GGDEF" evidence="3">
    <location>
        <begin position="275"/>
        <end position="408"/>
    </location>
</feature>
<feature type="transmembrane region" description="Helical" evidence="1">
    <location>
        <begin position="48"/>
        <end position="68"/>
    </location>
</feature>
<dbReference type="CDD" id="cd01949">
    <property type="entry name" value="GGDEF"/>
    <property type="match status" value="1"/>
</dbReference>
<dbReference type="Pfam" id="PF00990">
    <property type="entry name" value="GGDEF"/>
    <property type="match status" value="1"/>
</dbReference>
<dbReference type="SMART" id="SM00052">
    <property type="entry name" value="EAL"/>
    <property type="match status" value="1"/>
</dbReference>
<evidence type="ECO:0000313" key="4">
    <source>
        <dbReference type="EMBL" id="SEH06059.1"/>
    </source>
</evidence>
<keyword evidence="1" id="KW-0472">Membrane</keyword>
<dbReference type="AlphaFoldDB" id="A0A1H6F9R9"/>
<organism evidence="4 5">
    <name type="scientific">Candidatus Venteria ishoeyi</name>
    <dbReference type="NCBI Taxonomy" id="1899563"/>
    <lineage>
        <taxon>Bacteria</taxon>
        <taxon>Pseudomonadati</taxon>
        <taxon>Pseudomonadota</taxon>
        <taxon>Gammaproteobacteria</taxon>
        <taxon>Thiotrichales</taxon>
        <taxon>Thiotrichaceae</taxon>
        <taxon>Venteria</taxon>
    </lineage>
</organism>
<dbReference type="SUPFAM" id="SSF141868">
    <property type="entry name" value="EAL domain-like"/>
    <property type="match status" value="1"/>
</dbReference>
<dbReference type="PROSITE" id="PS50887">
    <property type="entry name" value="GGDEF"/>
    <property type="match status" value="1"/>
</dbReference>
<dbReference type="CDD" id="cd01948">
    <property type="entry name" value="EAL"/>
    <property type="match status" value="1"/>
</dbReference>
<protein>
    <submittedName>
        <fullName evidence="4">Phytochrome-like protein cph2</fullName>
    </submittedName>
</protein>
<dbReference type="PROSITE" id="PS50883">
    <property type="entry name" value="EAL"/>
    <property type="match status" value="1"/>
</dbReference>
<feature type="domain" description="EAL" evidence="2">
    <location>
        <begin position="419"/>
        <end position="667"/>
    </location>
</feature>
<keyword evidence="1" id="KW-0812">Transmembrane</keyword>
<dbReference type="Gene3D" id="3.20.20.450">
    <property type="entry name" value="EAL domain"/>
    <property type="match status" value="1"/>
</dbReference>
<dbReference type="OrthoDB" id="9813913at2"/>
<keyword evidence="5" id="KW-1185">Reference proteome</keyword>
<proteinExistence type="predicted"/>
<dbReference type="InterPro" id="IPR001633">
    <property type="entry name" value="EAL_dom"/>
</dbReference>
<evidence type="ECO:0000259" key="3">
    <source>
        <dbReference type="PROSITE" id="PS50887"/>
    </source>
</evidence>
<dbReference type="EMBL" id="FMSV02000429">
    <property type="protein sequence ID" value="SEH06059.1"/>
    <property type="molecule type" value="Genomic_DNA"/>
</dbReference>
<dbReference type="InterPro" id="IPR035919">
    <property type="entry name" value="EAL_sf"/>
</dbReference>
<dbReference type="NCBIfam" id="TIGR00254">
    <property type="entry name" value="GGDEF"/>
    <property type="match status" value="1"/>
</dbReference>
<dbReference type="InterPro" id="IPR043128">
    <property type="entry name" value="Rev_trsase/Diguanyl_cyclase"/>
</dbReference>
<dbReference type="Gene3D" id="3.30.70.270">
    <property type="match status" value="1"/>
</dbReference>